<organism evidence="1 2">
    <name type="scientific">Penicillium desertorum</name>
    <dbReference type="NCBI Taxonomy" id="1303715"/>
    <lineage>
        <taxon>Eukaryota</taxon>
        <taxon>Fungi</taxon>
        <taxon>Dikarya</taxon>
        <taxon>Ascomycota</taxon>
        <taxon>Pezizomycotina</taxon>
        <taxon>Eurotiomycetes</taxon>
        <taxon>Eurotiomycetidae</taxon>
        <taxon>Eurotiales</taxon>
        <taxon>Aspergillaceae</taxon>
        <taxon>Penicillium</taxon>
    </lineage>
</organism>
<proteinExistence type="predicted"/>
<dbReference type="AlphaFoldDB" id="A0A9W9X075"/>
<keyword evidence="2" id="KW-1185">Reference proteome</keyword>
<dbReference type="OrthoDB" id="3029470at2759"/>
<evidence type="ECO:0000313" key="1">
    <source>
        <dbReference type="EMBL" id="KAJ5479762.1"/>
    </source>
</evidence>
<protein>
    <submittedName>
        <fullName evidence="1">Uncharacterized protein</fullName>
    </submittedName>
</protein>
<dbReference type="Proteomes" id="UP001147760">
    <property type="component" value="Unassembled WGS sequence"/>
</dbReference>
<gene>
    <name evidence="1" type="ORF">N7530_005271</name>
</gene>
<sequence length="66" mass="7486">MGDWEVDENGVAGGIEKFKDADTPEDWEKYQIPLSYTATIKLVGKLEVPWMNGHDLQTAVQHVRDL</sequence>
<comment type="caution">
    <text evidence="1">The sequence shown here is derived from an EMBL/GenBank/DDBJ whole genome shotgun (WGS) entry which is preliminary data.</text>
</comment>
<evidence type="ECO:0000313" key="2">
    <source>
        <dbReference type="Proteomes" id="UP001147760"/>
    </source>
</evidence>
<reference evidence="1" key="1">
    <citation type="submission" date="2022-12" db="EMBL/GenBank/DDBJ databases">
        <authorList>
            <person name="Petersen C."/>
        </authorList>
    </citation>
    <scope>NUCLEOTIDE SEQUENCE</scope>
    <source>
        <strain evidence="1">IBT 17660</strain>
    </source>
</reference>
<accession>A0A9W9X075</accession>
<reference evidence="1" key="2">
    <citation type="journal article" date="2023" name="IMA Fungus">
        <title>Comparative genomic study of the Penicillium genus elucidates a diverse pangenome and 15 lateral gene transfer events.</title>
        <authorList>
            <person name="Petersen C."/>
            <person name="Sorensen T."/>
            <person name="Nielsen M.R."/>
            <person name="Sondergaard T.E."/>
            <person name="Sorensen J.L."/>
            <person name="Fitzpatrick D.A."/>
            <person name="Frisvad J.C."/>
            <person name="Nielsen K.L."/>
        </authorList>
    </citation>
    <scope>NUCLEOTIDE SEQUENCE</scope>
    <source>
        <strain evidence="1">IBT 17660</strain>
    </source>
</reference>
<name>A0A9W9X075_9EURO</name>
<dbReference type="EMBL" id="JAPWDO010000003">
    <property type="protein sequence ID" value="KAJ5479762.1"/>
    <property type="molecule type" value="Genomic_DNA"/>
</dbReference>